<feature type="region of interest" description="Disordered" evidence="1">
    <location>
        <begin position="67"/>
        <end position="89"/>
    </location>
</feature>
<dbReference type="Proteomes" id="UP000734511">
    <property type="component" value="Unassembled WGS sequence"/>
</dbReference>
<comment type="caution">
    <text evidence="3">The sequence shown here is derived from an EMBL/GenBank/DDBJ whole genome shotgun (WGS) entry which is preliminary data.</text>
</comment>
<keyword evidence="4" id="KW-1185">Reference proteome</keyword>
<keyword evidence="2" id="KW-0812">Transmembrane</keyword>
<evidence type="ECO:0000256" key="2">
    <source>
        <dbReference type="SAM" id="Phobius"/>
    </source>
</evidence>
<evidence type="ECO:0000313" key="4">
    <source>
        <dbReference type="Proteomes" id="UP000734511"/>
    </source>
</evidence>
<protein>
    <recommendedName>
        <fullName evidence="5">DUF2339 domain-containing protein</fullName>
    </recommendedName>
</protein>
<name>A0ABX0ZTF2_9ACTN</name>
<evidence type="ECO:0000313" key="3">
    <source>
        <dbReference type="EMBL" id="NJP46042.1"/>
    </source>
</evidence>
<dbReference type="EMBL" id="JAATEJ010000019">
    <property type="protein sequence ID" value="NJP46042.1"/>
    <property type="molecule type" value="Genomic_DNA"/>
</dbReference>
<gene>
    <name evidence="3" type="ORF">HCN08_21925</name>
</gene>
<accession>A0ABX0ZTF2</accession>
<dbReference type="RefSeq" id="WP_167984906.1">
    <property type="nucleotide sequence ID" value="NZ_JAATEJ010000019.1"/>
</dbReference>
<sequence length="145" mass="15587">MDGLYSALSAALEGIRNQSFRFLLGGLILLTVAFVTLAGAGPEADIPFYVLVGASVLLLLAGLYGRISPSGAPGPNRTRNPEMPNDRSELTRTLEEARRTLHFLEVKAAGIPASERTISLSRDLEQQRVLVGELETQLNDLPAEA</sequence>
<proteinExistence type="predicted"/>
<reference evidence="3 4" key="1">
    <citation type="submission" date="2020-03" db="EMBL/GenBank/DDBJ databases">
        <title>WGS of actinomycetes isolated from Thailand.</title>
        <authorList>
            <person name="Thawai C."/>
        </authorList>
    </citation>
    <scope>NUCLEOTIDE SEQUENCE [LARGE SCALE GENOMIC DNA]</scope>
    <source>
        <strain evidence="3 4">PRB2-1</strain>
    </source>
</reference>
<feature type="transmembrane region" description="Helical" evidence="2">
    <location>
        <begin position="46"/>
        <end position="67"/>
    </location>
</feature>
<organism evidence="3 4">
    <name type="scientific">Actinacidiphila epipremni</name>
    <dbReference type="NCBI Taxonomy" id="2053013"/>
    <lineage>
        <taxon>Bacteria</taxon>
        <taxon>Bacillati</taxon>
        <taxon>Actinomycetota</taxon>
        <taxon>Actinomycetes</taxon>
        <taxon>Kitasatosporales</taxon>
        <taxon>Streptomycetaceae</taxon>
        <taxon>Actinacidiphila</taxon>
    </lineage>
</organism>
<evidence type="ECO:0008006" key="5">
    <source>
        <dbReference type="Google" id="ProtNLM"/>
    </source>
</evidence>
<keyword evidence="2" id="KW-1133">Transmembrane helix</keyword>
<keyword evidence="2" id="KW-0472">Membrane</keyword>
<feature type="transmembrane region" description="Helical" evidence="2">
    <location>
        <begin position="20"/>
        <end position="40"/>
    </location>
</feature>
<evidence type="ECO:0000256" key="1">
    <source>
        <dbReference type="SAM" id="MobiDB-lite"/>
    </source>
</evidence>